<dbReference type="InterPro" id="IPR036047">
    <property type="entry name" value="F-box-like_dom_sf"/>
</dbReference>
<dbReference type="InterPro" id="IPR036396">
    <property type="entry name" value="Cyt_P450_sf"/>
</dbReference>
<dbReference type="GO" id="GO:0005506">
    <property type="term" value="F:iron ion binding"/>
    <property type="evidence" value="ECO:0007669"/>
    <property type="project" value="InterPro"/>
</dbReference>
<keyword evidence="11" id="KW-0472">Membrane</keyword>
<evidence type="ECO:0000256" key="10">
    <source>
        <dbReference type="ARBA" id="ARBA00023033"/>
    </source>
</evidence>
<dbReference type="Pfam" id="PF03478">
    <property type="entry name" value="Beta-prop_KIB1-4"/>
    <property type="match status" value="1"/>
</dbReference>
<evidence type="ECO:0000256" key="8">
    <source>
        <dbReference type="ARBA" id="ARBA00023002"/>
    </source>
</evidence>
<dbReference type="PROSITE" id="PS00086">
    <property type="entry name" value="CYTOCHROME_P450"/>
    <property type="match status" value="1"/>
</dbReference>
<evidence type="ECO:0000256" key="5">
    <source>
        <dbReference type="ARBA" id="ARBA00022692"/>
    </source>
</evidence>
<reference evidence="16" key="1">
    <citation type="journal article" date="2019" name="Gigascience">
        <title>De novo genome assembly of the endangered Acer yangbiense, a plant species with extremely small populations endemic to Yunnan Province, China.</title>
        <authorList>
            <person name="Yang J."/>
            <person name="Wariss H.M."/>
            <person name="Tao L."/>
            <person name="Zhang R."/>
            <person name="Yun Q."/>
            <person name="Hollingsworth P."/>
            <person name="Dao Z."/>
            <person name="Luo G."/>
            <person name="Guo H."/>
            <person name="Ma Y."/>
            <person name="Sun W."/>
        </authorList>
    </citation>
    <scope>NUCLEOTIDE SEQUENCE [LARGE SCALE GENOMIC DNA]</scope>
    <source>
        <strain evidence="16">cv. Malutang</strain>
    </source>
</reference>
<feature type="domain" description="F-box" evidence="14">
    <location>
        <begin position="22"/>
        <end position="62"/>
    </location>
</feature>
<dbReference type="OrthoDB" id="1470350at2759"/>
<evidence type="ECO:0000256" key="7">
    <source>
        <dbReference type="ARBA" id="ARBA00022989"/>
    </source>
</evidence>
<keyword evidence="7" id="KW-1133">Transmembrane helix</keyword>
<comment type="cofactor">
    <cofactor evidence="1 12">
        <name>heme</name>
        <dbReference type="ChEBI" id="CHEBI:30413"/>
    </cofactor>
</comment>
<comment type="caution">
    <text evidence="15">The sequence shown here is derived from an EMBL/GenBank/DDBJ whole genome shotgun (WGS) entry which is preliminary data.</text>
</comment>
<evidence type="ECO:0000313" key="15">
    <source>
        <dbReference type="EMBL" id="TXG56671.1"/>
    </source>
</evidence>
<dbReference type="Pfam" id="PF00067">
    <property type="entry name" value="p450"/>
    <property type="match status" value="1"/>
</dbReference>
<evidence type="ECO:0000256" key="3">
    <source>
        <dbReference type="ARBA" id="ARBA00010617"/>
    </source>
</evidence>
<protein>
    <recommendedName>
        <fullName evidence="14">F-box domain-containing protein</fullName>
    </recommendedName>
</protein>
<dbReference type="AlphaFoldDB" id="A0A5C7HI36"/>
<comment type="similarity">
    <text evidence="3 13">Belongs to the cytochrome P450 family.</text>
</comment>
<dbReference type="SMART" id="SM00256">
    <property type="entry name" value="FBOX"/>
    <property type="match status" value="1"/>
</dbReference>
<evidence type="ECO:0000256" key="11">
    <source>
        <dbReference type="ARBA" id="ARBA00023136"/>
    </source>
</evidence>
<dbReference type="PANTHER" id="PTHR24282:SF236">
    <property type="entry name" value="CYTOCHROME P450"/>
    <property type="match status" value="1"/>
</dbReference>
<proteinExistence type="inferred from homology"/>
<feature type="binding site" description="axial binding residue" evidence="12">
    <location>
        <position position="623"/>
    </location>
    <ligand>
        <name>heme</name>
        <dbReference type="ChEBI" id="CHEBI:30413"/>
    </ligand>
    <ligandPart>
        <name>Fe</name>
        <dbReference type="ChEBI" id="CHEBI:18248"/>
    </ligandPart>
</feature>
<keyword evidence="4 12" id="KW-0349">Heme</keyword>
<dbReference type="SUPFAM" id="SSF48264">
    <property type="entry name" value="Cytochrome P450"/>
    <property type="match status" value="1"/>
</dbReference>
<organism evidence="15 16">
    <name type="scientific">Acer yangbiense</name>
    <dbReference type="NCBI Taxonomy" id="1000413"/>
    <lineage>
        <taxon>Eukaryota</taxon>
        <taxon>Viridiplantae</taxon>
        <taxon>Streptophyta</taxon>
        <taxon>Embryophyta</taxon>
        <taxon>Tracheophyta</taxon>
        <taxon>Spermatophyta</taxon>
        <taxon>Magnoliopsida</taxon>
        <taxon>eudicotyledons</taxon>
        <taxon>Gunneridae</taxon>
        <taxon>Pentapetalae</taxon>
        <taxon>rosids</taxon>
        <taxon>malvids</taxon>
        <taxon>Sapindales</taxon>
        <taxon>Sapindaceae</taxon>
        <taxon>Hippocastanoideae</taxon>
        <taxon>Acereae</taxon>
        <taxon>Acer</taxon>
    </lineage>
</organism>
<dbReference type="GO" id="GO:0016020">
    <property type="term" value="C:membrane"/>
    <property type="evidence" value="ECO:0007669"/>
    <property type="project" value="UniProtKB-SubCell"/>
</dbReference>
<evidence type="ECO:0000256" key="4">
    <source>
        <dbReference type="ARBA" id="ARBA00022617"/>
    </source>
</evidence>
<dbReference type="InterPro" id="IPR001810">
    <property type="entry name" value="F-box_dom"/>
</dbReference>
<sequence length="675" mass="77779">MSNSKPSFKKKKSEPQQYWSGLPKDILRLILEKLPWSERLRLSLVRKTWKECFHEIKNTQEFLPWLMFYNWDKCRGCRDENHGNSICKLADPFVQKRFTVEEATKGTEREFFFLCRTLCFKSWFPGLEIGFSDMASFYLNPASSDCTVIAFSILVAGKLEIGTCHPGDESWKKFEFCGDYDFICDVGYADESFYCSLSNGKLGAFNIKQQEWKLLWNLQSELSPLVYLYAFNGDLIMGLGDCNPRSLPCALWRFDLLERKWVVVENEIIEKKDSASHLHMDEAIWEELHNLLEGYVKKLLGDGLVMTEGEKWFKLRKLANNAFHGESLKGMIPAMIASAEMMLERWRQHDGKEIEVFQEFRILTSEVISRTAFGSSYLEGQNIFDMLVKMAVLISRNGYKIRIPLIGTLAKTSDDLESEKLEQGIRDSFVKMIKKREEKVEMGKLDSYGNDFFGSLLQAYHETDKTKKITIDDMIDECKTFYIGGHETTTSLLTWTILLLAINADWQEKLRKEVLELFGKQNPKPDSIGRLKTMSMVVNETLRLYPPFVQIMRRINREVRLGKLTLPVNMEAFIPTIAVHHNPDIWGEDAHLFKPERFSQGVAKATNNNTAAFLPFGLGPRSCVGLNFAITEAKVALSMILQRYKFNLSPNYVHSPTQFLTICPQHGLQIMLHSL</sequence>
<evidence type="ECO:0000256" key="6">
    <source>
        <dbReference type="ARBA" id="ARBA00022723"/>
    </source>
</evidence>
<dbReference type="EMBL" id="VAHF01000008">
    <property type="protein sequence ID" value="TXG56671.1"/>
    <property type="molecule type" value="Genomic_DNA"/>
</dbReference>
<evidence type="ECO:0000256" key="9">
    <source>
        <dbReference type="ARBA" id="ARBA00023004"/>
    </source>
</evidence>
<dbReference type="InterPro" id="IPR050665">
    <property type="entry name" value="Cytochrome_P450_Monooxygen"/>
</dbReference>
<name>A0A5C7HI36_9ROSI</name>
<keyword evidence="5" id="KW-0812">Transmembrane</keyword>
<evidence type="ECO:0000313" key="16">
    <source>
        <dbReference type="Proteomes" id="UP000323000"/>
    </source>
</evidence>
<dbReference type="PRINTS" id="PR00385">
    <property type="entry name" value="P450"/>
</dbReference>
<dbReference type="InterPro" id="IPR001128">
    <property type="entry name" value="Cyt_P450"/>
</dbReference>
<keyword evidence="9 12" id="KW-0408">Iron</keyword>
<accession>A0A5C7HI36</accession>
<dbReference type="Gene3D" id="1.20.1280.50">
    <property type="match status" value="1"/>
</dbReference>
<dbReference type="InterPro" id="IPR002401">
    <property type="entry name" value="Cyt_P450_E_grp-I"/>
</dbReference>
<evidence type="ECO:0000256" key="2">
    <source>
        <dbReference type="ARBA" id="ARBA00004167"/>
    </source>
</evidence>
<dbReference type="GO" id="GO:0004497">
    <property type="term" value="F:monooxygenase activity"/>
    <property type="evidence" value="ECO:0007669"/>
    <property type="project" value="UniProtKB-KW"/>
</dbReference>
<dbReference type="GO" id="GO:0016705">
    <property type="term" value="F:oxidoreductase activity, acting on paired donors, with incorporation or reduction of molecular oxygen"/>
    <property type="evidence" value="ECO:0007669"/>
    <property type="project" value="InterPro"/>
</dbReference>
<evidence type="ECO:0000259" key="14">
    <source>
        <dbReference type="SMART" id="SM00256"/>
    </source>
</evidence>
<evidence type="ECO:0000256" key="12">
    <source>
        <dbReference type="PIRSR" id="PIRSR602401-1"/>
    </source>
</evidence>
<dbReference type="InterPro" id="IPR005174">
    <property type="entry name" value="KIB1-4_b-propeller"/>
</dbReference>
<dbReference type="Proteomes" id="UP000323000">
    <property type="component" value="Chromosome 8"/>
</dbReference>
<comment type="subcellular location">
    <subcellularLocation>
        <location evidence="2">Membrane</location>
        <topology evidence="2">Single-pass membrane protein</topology>
    </subcellularLocation>
</comment>
<dbReference type="Gene3D" id="1.10.630.10">
    <property type="entry name" value="Cytochrome P450"/>
    <property type="match status" value="1"/>
</dbReference>
<keyword evidence="10 13" id="KW-0503">Monooxygenase</keyword>
<dbReference type="PRINTS" id="PR00463">
    <property type="entry name" value="EP450I"/>
</dbReference>
<keyword evidence="8 13" id="KW-0560">Oxidoreductase</keyword>
<evidence type="ECO:0000256" key="1">
    <source>
        <dbReference type="ARBA" id="ARBA00001971"/>
    </source>
</evidence>
<dbReference type="InterPro" id="IPR017972">
    <property type="entry name" value="Cyt_P450_CS"/>
</dbReference>
<dbReference type="PANTHER" id="PTHR24282">
    <property type="entry name" value="CYTOCHROME P450 FAMILY MEMBER"/>
    <property type="match status" value="1"/>
</dbReference>
<evidence type="ECO:0000256" key="13">
    <source>
        <dbReference type="RuleBase" id="RU000461"/>
    </source>
</evidence>
<gene>
    <name evidence="15" type="ORF">EZV62_017984</name>
</gene>
<dbReference type="SUPFAM" id="SSF81383">
    <property type="entry name" value="F-box domain"/>
    <property type="match status" value="1"/>
</dbReference>
<keyword evidence="6 12" id="KW-0479">Metal-binding</keyword>
<keyword evidence="16" id="KW-1185">Reference proteome</keyword>
<dbReference type="GO" id="GO:0020037">
    <property type="term" value="F:heme binding"/>
    <property type="evidence" value="ECO:0007669"/>
    <property type="project" value="InterPro"/>
</dbReference>